<organism evidence="1 2">
    <name type="scientific">Leptospira interrogans serovar Pomona</name>
    <dbReference type="NCBI Taxonomy" id="44276"/>
    <lineage>
        <taxon>Bacteria</taxon>
        <taxon>Pseudomonadati</taxon>
        <taxon>Spirochaetota</taxon>
        <taxon>Spirochaetia</taxon>
        <taxon>Leptospirales</taxon>
        <taxon>Leptospiraceae</taxon>
        <taxon>Leptospira</taxon>
    </lineage>
</organism>
<dbReference type="EMBL" id="JADDXF010000524">
    <property type="protein sequence ID" value="MBE8432325.1"/>
    <property type="molecule type" value="Genomic_DNA"/>
</dbReference>
<proteinExistence type="predicted"/>
<dbReference type="Gene3D" id="1.10.287.610">
    <property type="entry name" value="Helix hairpin bin"/>
    <property type="match status" value="1"/>
</dbReference>
<evidence type="ECO:0000313" key="2">
    <source>
        <dbReference type="Proteomes" id="UP000644282"/>
    </source>
</evidence>
<evidence type="ECO:0000313" key="1">
    <source>
        <dbReference type="EMBL" id="MBE8432325.1"/>
    </source>
</evidence>
<accession>A0AA40WFT9</accession>
<dbReference type="SUPFAM" id="SSF56091">
    <property type="entry name" value="DNA ligase/mRNA capping enzyme, catalytic domain"/>
    <property type="match status" value="1"/>
</dbReference>
<feature type="non-terminal residue" evidence="1">
    <location>
        <position position="113"/>
    </location>
</feature>
<name>A0AA40WFT9_LEPIR</name>
<protein>
    <submittedName>
        <fullName evidence="1">DNA ligase (NAD(+)) LigA</fullName>
    </submittedName>
</protein>
<gene>
    <name evidence="1" type="ORF">IQB77_21700</name>
</gene>
<dbReference type="Pfam" id="PF22745">
    <property type="entry name" value="Nlig-Ia"/>
    <property type="match status" value="1"/>
</dbReference>
<dbReference type="AlphaFoldDB" id="A0AA40WFT9"/>
<dbReference type="Gene3D" id="3.30.470.30">
    <property type="entry name" value="DNA ligase/mRNA capping enzyme"/>
    <property type="match status" value="1"/>
</dbReference>
<dbReference type="Proteomes" id="UP000644282">
    <property type="component" value="Unassembled WGS sequence"/>
</dbReference>
<sequence length="113" mass="13541">MSKKKQTYQNTLSEKEAKKVIAQLTDEIRHHQYLYYVKNQPEISDFDFDQLFKRLRDLEEEFPQFKDLNSPTLVVGSDLDKDFEKFQHKLPVLSLINTYNDDELLDWVNKTDP</sequence>
<reference evidence="1" key="1">
    <citation type="submission" date="2020-10" db="EMBL/GenBank/DDBJ databases">
        <title>New Zealand Leptospira genomics.</title>
        <authorList>
            <person name="Wilkinson D.A."/>
            <person name="Nisa S."/>
            <person name="Moinet M."/>
            <person name="Benschop J."/>
        </authorList>
    </citation>
    <scope>NUCLEOTIDE SEQUENCE</scope>
    <source>
        <strain evidence="1">ESR8</strain>
    </source>
</reference>
<keyword evidence="1" id="KW-0436">Ligase</keyword>
<comment type="caution">
    <text evidence="1">The sequence shown here is derived from an EMBL/GenBank/DDBJ whole genome shotgun (WGS) entry which is preliminary data.</text>
</comment>
<dbReference type="GO" id="GO:0016874">
    <property type="term" value="F:ligase activity"/>
    <property type="evidence" value="ECO:0007669"/>
    <property type="project" value="UniProtKB-KW"/>
</dbReference>